<keyword evidence="4 10" id="KW-1133">Transmembrane helix</keyword>
<keyword evidence="2 10" id="KW-0808">Transferase</keyword>
<evidence type="ECO:0000313" key="13">
    <source>
        <dbReference type="Proteomes" id="UP001648503"/>
    </source>
</evidence>
<feature type="transmembrane region" description="Helical" evidence="10">
    <location>
        <begin position="70"/>
        <end position="89"/>
    </location>
</feature>
<sequence length="362" mass="40791">MTSHDIQKSKSQRYTSVIDSMLDEPVRHHGLQWPLHPRQVLVMVYLVYSMCVFLSIQVPLLAQVAVQTPLLVWGVAWAVLLVVLTTALMRSDPVDRSLLIPPSSESKKTRVSPESLSKDCVVATDATNAINMIDTTNTTNSPVMARSNSSATDARTLRKPYKSNPRYSAMADMARVGQQTDLGDLPSQYCMVCQVYVHIDSLHCRYCNKCIRRIDHHCFYVNNCIGYYNYRLYLQTMTVACVYSITMSAVSIYSLIEMLGSNINVANSGLSLQTFQAINGIDITLSVAVTAYLAYLLLLHLHLCIHGMTTLEYSHKKREQTAARELQLTRQDRVNTVNSCCKTSRHAYLVRTSSCVLERIYK</sequence>
<comment type="catalytic activity">
    <reaction evidence="9 10">
        <text>L-cysteinyl-[protein] + hexadecanoyl-CoA = S-hexadecanoyl-L-cysteinyl-[protein] + CoA</text>
        <dbReference type="Rhea" id="RHEA:36683"/>
        <dbReference type="Rhea" id="RHEA-COMP:10131"/>
        <dbReference type="Rhea" id="RHEA-COMP:11032"/>
        <dbReference type="ChEBI" id="CHEBI:29950"/>
        <dbReference type="ChEBI" id="CHEBI:57287"/>
        <dbReference type="ChEBI" id="CHEBI:57379"/>
        <dbReference type="ChEBI" id="CHEBI:74151"/>
        <dbReference type="EC" id="2.3.1.225"/>
    </reaction>
</comment>
<evidence type="ECO:0000256" key="2">
    <source>
        <dbReference type="ARBA" id="ARBA00022679"/>
    </source>
</evidence>
<dbReference type="Proteomes" id="UP001648503">
    <property type="component" value="Unassembled WGS sequence"/>
</dbReference>
<feature type="transmembrane region" description="Helical" evidence="10">
    <location>
        <begin position="40"/>
        <end position="58"/>
    </location>
</feature>
<evidence type="ECO:0000256" key="3">
    <source>
        <dbReference type="ARBA" id="ARBA00022692"/>
    </source>
</evidence>
<name>A0ABQ8FPF9_9FUNG</name>
<comment type="domain">
    <text evidence="10">The DHHC domain is required for palmitoyltransferase activity.</text>
</comment>
<evidence type="ECO:0000256" key="4">
    <source>
        <dbReference type="ARBA" id="ARBA00022989"/>
    </source>
</evidence>
<dbReference type="EC" id="2.3.1.225" evidence="10"/>
<evidence type="ECO:0000256" key="10">
    <source>
        <dbReference type="RuleBase" id="RU079119"/>
    </source>
</evidence>
<comment type="similarity">
    <text evidence="10">Belongs to the DHHC palmitoyltransferase family.</text>
</comment>
<organism evidence="12 13">
    <name type="scientific">Batrachochytrium salamandrivorans</name>
    <dbReference type="NCBI Taxonomy" id="1357716"/>
    <lineage>
        <taxon>Eukaryota</taxon>
        <taxon>Fungi</taxon>
        <taxon>Fungi incertae sedis</taxon>
        <taxon>Chytridiomycota</taxon>
        <taxon>Chytridiomycota incertae sedis</taxon>
        <taxon>Chytridiomycetes</taxon>
        <taxon>Rhizophydiales</taxon>
        <taxon>Rhizophydiales incertae sedis</taxon>
        <taxon>Batrachochytrium</taxon>
    </lineage>
</organism>
<feature type="domain" description="Palmitoyltransferase DHHC" evidence="11">
    <location>
        <begin position="187"/>
        <end position="316"/>
    </location>
</feature>
<feature type="transmembrane region" description="Helical" evidence="10">
    <location>
        <begin position="276"/>
        <end position="298"/>
    </location>
</feature>
<keyword evidence="5 10" id="KW-0472">Membrane</keyword>
<evidence type="ECO:0000259" key="11">
    <source>
        <dbReference type="Pfam" id="PF01529"/>
    </source>
</evidence>
<dbReference type="InterPro" id="IPR001594">
    <property type="entry name" value="Palmitoyltrfase_DHHC"/>
</dbReference>
<comment type="caution">
    <text evidence="12">The sequence shown here is derived from an EMBL/GenBank/DDBJ whole genome shotgun (WGS) entry which is preliminary data.</text>
</comment>
<keyword evidence="8 10" id="KW-0012">Acyltransferase</keyword>
<comment type="subcellular location">
    <subcellularLocation>
        <location evidence="1">Membrane</location>
        <topology evidence="1">Multi-pass membrane protein</topology>
    </subcellularLocation>
</comment>
<keyword evidence="13" id="KW-1185">Reference proteome</keyword>
<evidence type="ECO:0000256" key="7">
    <source>
        <dbReference type="ARBA" id="ARBA00023288"/>
    </source>
</evidence>
<evidence type="ECO:0000256" key="5">
    <source>
        <dbReference type="ARBA" id="ARBA00023136"/>
    </source>
</evidence>
<evidence type="ECO:0000256" key="8">
    <source>
        <dbReference type="ARBA" id="ARBA00023315"/>
    </source>
</evidence>
<accession>A0ABQ8FPF9</accession>
<feature type="transmembrane region" description="Helical" evidence="10">
    <location>
        <begin position="232"/>
        <end position="256"/>
    </location>
</feature>
<proteinExistence type="inferred from homology"/>
<dbReference type="PANTHER" id="PTHR22883:SF203">
    <property type="entry name" value="PALMITOYLTRANSFERASE"/>
    <property type="match status" value="1"/>
</dbReference>
<evidence type="ECO:0000256" key="6">
    <source>
        <dbReference type="ARBA" id="ARBA00023139"/>
    </source>
</evidence>
<reference evidence="12 13" key="1">
    <citation type="submission" date="2021-02" db="EMBL/GenBank/DDBJ databases">
        <title>Variation within the Batrachochytrium salamandrivorans European outbreak.</title>
        <authorList>
            <person name="Kelly M."/>
            <person name="Pasmans F."/>
            <person name="Shea T.P."/>
            <person name="Munoz J.F."/>
            <person name="Carranza S."/>
            <person name="Cuomo C.A."/>
            <person name="Martel A."/>
        </authorList>
    </citation>
    <scope>NUCLEOTIDE SEQUENCE [LARGE SCALE GENOMIC DNA]</scope>
    <source>
        <strain evidence="12 13">AMFP18/2</strain>
    </source>
</reference>
<evidence type="ECO:0000256" key="9">
    <source>
        <dbReference type="ARBA" id="ARBA00048048"/>
    </source>
</evidence>
<dbReference type="EMBL" id="JAFCIX010000040">
    <property type="protein sequence ID" value="KAH6600381.1"/>
    <property type="molecule type" value="Genomic_DNA"/>
</dbReference>
<protein>
    <recommendedName>
        <fullName evidence="10">Palmitoyltransferase</fullName>
        <ecNumber evidence="10">2.3.1.225</ecNumber>
    </recommendedName>
</protein>
<keyword evidence="6" id="KW-0564">Palmitate</keyword>
<dbReference type="InterPro" id="IPR039859">
    <property type="entry name" value="PFA4/ZDH16/20/ERF2-like"/>
</dbReference>
<keyword evidence="3 10" id="KW-0812">Transmembrane</keyword>
<evidence type="ECO:0000313" key="12">
    <source>
        <dbReference type="EMBL" id="KAH6600381.1"/>
    </source>
</evidence>
<evidence type="ECO:0000256" key="1">
    <source>
        <dbReference type="ARBA" id="ARBA00004141"/>
    </source>
</evidence>
<dbReference type="PROSITE" id="PS50216">
    <property type="entry name" value="DHHC"/>
    <property type="match status" value="1"/>
</dbReference>
<dbReference type="PANTHER" id="PTHR22883">
    <property type="entry name" value="ZINC FINGER DHHC DOMAIN CONTAINING PROTEIN"/>
    <property type="match status" value="1"/>
</dbReference>
<keyword evidence="7" id="KW-0449">Lipoprotein</keyword>
<gene>
    <name evidence="12" type="ORF">BASA50_002392</name>
</gene>
<dbReference type="Pfam" id="PF01529">
    <property type="entry name" value="DHHC"/>
    <property type="match status" value="1"/>
</dbReference>